<dbReference type="RefSeq" id="WP_338602605.1">
    <property type="nucleotide sequence ID" value="NZ_AP028679.1"/>
</dbReference>
<protein>
    <submittedName>
        <fullName evidence="3">Uncharacterized protein</fullName>
    </submittedName>
</protein>
<feature type="chain" id="PRO_5043583249" evidence="2">
    <location>
        <begin position="25"/>
        <end position="328"/>
    </location>
</feature>
<dbReference type="Proteomes" id="UP001366166">
    <property type="component" value="Chromosome"/>
</dbReference>
<proteinExistence type="predicted"/>
<evidence type="ECO:0000256" key="2">
    <source>
        <dbReference type="SAM" id="SignalP"/>
    </source>
</evidence>
<name>A0AAU9EJE9_9BACT</name>
<feature type="region of interest" description="Disordered" evidence="1">
    <location>
        <begin position="284"/>
        <end position="328"/>
    </location>
</feature>
<keyword evidence="4" id="KW-1185">Reference proteome</keyword>
<organism evidence="3 4">
    <name type="scientific">Desulfoferula mesophila</name>
    <dbReference type="NCBI Taxonomy" id="3058419"/>
    <lineage>
        <taxon>Bacteria</taxon>
        <taxon>Pseudomonadati</taxon>
        <taxon>Thermodesulfobacteriota</taxon>
        <taxon>Desulfarculia</taxon>
        <taxon>Desulfarculales</taxon>
        <taxon>Desulfarculaceae</taxon>
        <taxon>Desulfoferula</taxon>
    </lineage>
</organism>
<dbReference type="AlphaFoldDB" id="A0AAU9EJE9"/>
<evidence type="ECO:0000313" key="4">
    <source>
        <dbReference type="Proteomes" id="UP001366166"/>
    </source>
</evidence>
<evidence type="ECO:0000313" key="3">
    <source>
        <dbReference type="EMBL" id="BEQ16582.1"/>
    </source>
</evidence>
<accession>A0AAU9EJE9</accession>
<dbReference type="KEGG" id="dmp:FAK_36480"/>
<dbReference type="EMBL" id="AP028679">
    <property type="protein sequence ID" value="BEQ16582.1"/>
    <property type="molecule type" value="Genomic_DNA"/>
</dbReference>
<reference evidence="4" key="1">
    <citation type="journal article" date="2023" name="Arch. Microbiol.">
        <title>Desulfoferula mesophilus gen. nov. sp. nov., a mesophilic sulfate-reducing bacterium isolated from a brackish lake sediment.</title>
        <authorList>
            <person name="Watanabe T."/>
            <person name="Yabe T."/>
            <person name="Tsuji J.M."/>
            <person name="Fukui M."/>
        </authorList>
    </citation>
    <scope>NUCLEOTIDE SEQUENCE [LARGE SCALE GENOMIC DNA]</scope>
    <source>
        <strain evidence="4">12FAK</strain>
    </source>
</reference>
<feature type="signal peptide" evidence="2">
    <location>
        <begin position="1"/>
        <end position="24"/>
    </location>
</feature>
<keyword evidence="2" id="KW-0732">Signal</keyword>
<sequence length="328" mass="35930">MFRRFPVLFLCLAALCLTAPFAWAAPKQEFYFRVLDSHDRLIKDARMEVTPLAGKPEGGPGFSMDKDGVIRLWWLPRGQEAIPGASDQVIRWTSAFHWRISAPGFLAAVGTINRQSTTRTMSDPLLAKLNQDPDTVAHGENVLLRRPEEMFAWDPKAHPPSGPLSQACGKLHLKEARVARRLGASFAWPAFDLKGDTLEIHFDWVGAPWGNQAQAPLTGKVALLTGLPLMIAVGQDLPPLPQVKNLRLVFHSSISPPDDPYAMPTPAQVIMQAPLSEVRRLGQGETGAREFMAAHPPRMEGGPPPAKKPAREAQTAPKPGPPQGKKQP</sequence>
<evidence type="ECO:0000256" key="1">
    <source>
        <dbReference type="SAM" id="MobiDB-lite"/>
    </source>
</evidence>
<gene>
    <name evidence="3" type="ORF">FAK_36480</name>
</gene>